<dbReference type="Proteomes" id="UP001201985">
    <property type="component" value="Unassembled WGS sequence"/>
</dbReference>
<proteinExistence type="predicted"/>
<feature type="compositionally biased region" description="Pro residues" evidence="1">
    <location>
        <begin position="40"/>
        <end position="49"/>
    </location>
</feature>
<evidence type="ECO:0000256" key="1">
    <source>
        <dbReference type="SAM" id="MobiDB-lite"/>
    </source>
</evidence>
<accession>A0ABS9W7Q8</accession>
<organism evidence="2 3">
    <name type="scientific">Teichococcus vastitatis</name>
    <dbReference type="NCBI Taxonomy" id="2307076"/>
    <lineage>
        <taxon>Bacteria</taxon>
        <taxon>Pseudomonadati</taxon>
        <taxon>Pseudomonadota</taxon>
        <taxon>Alphaproteobacteria</taxon>
        <taxon>Acetobacterales</taxon>
        <taxon>Roseomonadaceae</taxon>
        <taxon>Roseomonas</taxon>
    </lineage>
</organism>
<evidence type="ECO:0000313" key="2">
    <source>
        <dbReference type="EMBL" id="MCI0755332.1"/>
    </source>
</evidence>
<name>A0ABS9W7Q8_9PROT</name>
<protein>
    <submittedName>
        <fullName evidence="2">Uncharacterized protein</fullName>
    </submittedName>
</protein>
<dbReference type="EMBL" id="JALBUU010000028">
    <property type="protein sequence ID" value="MCI0755332.1"/>
    <property type="molecule type" value="Genomic_DNA"/>
</dbReference>
<keyword evidence="3" id="KW-1185">Reference proteome</keyword>
<feature type="region of interest" description="Disordered" evidence="1">
    <location>
        <begin position="1"/>
        <end position="77"/>
    </location>
</feature>
<dbReference type="RefSeq" id="WP_157986059.1">
    <property type="nucleotide sequence ID" value="NZ_JALBUU010000028.1"/>
</dbReference>
<reference evidence="2 3" key="1">
    <citation type="submission" date="2022-03" db="EMBL/GenBank/DDBJ databases">
        <title>Complete genome analysis of Roseomonas KG 17.1 : a prolific producer of plant growth promoters.</title>
        <authorList>
            <person name="Saadouli I."/>
            <person name="Najjari A."/>
            <person name="Mosbah A."/>
            <person name="Ouzari H.I."/>
        </authorList>
    </citation>
    <scope>NUCLEOTIDE SEQUENCE [LARGE SCALE GENOMIC DNA]</scope>
    <source>
        <strain evidence="2 3">KG17-1</strain>
    </source>
</reference>
<evidence type="ECO:0000313" key="3">
    <source>
        <dbReference type="Proteomes" id="UP001201985"/>
    </source>
</evidence>
<gene>
    <name evidence="2" type="ORF">MON41_16550</name>
</gene>
<comment type="caution">
    <text evidence="2">The sequence shown here is derived from an EMBL/GenBank/DDBJ whole genome shotgun (WGS) entry which is preliminary data.</text>
</comment>
<sequence length="120" mass="13208">MAERKFAALANLRRPDPLPPEPPPAMAEPVQPAVEQAHPSPVPLPPPTPVRASPPVLVEAGKGRGRPPGKRSDPDWAPRTILMRSKTHRRVSIMLLERDDGPDLSELVDQLLTNWLSKQT</sequence>
<feature type="compositionally biased region" description="Pro residues" evidence="1">
    <location>
        <begin position="17"/>
        <end position="26"/>
    </location>
</feature>